<name>A0A5P2X434_STRST</name>
<gene>
    <name evidence="3" type="ORF">CP982_14365</name>
    <name evidence="2" type="ORF">FHS40_002287</name>
</gene>
<evidence type="ECO:0000313" key="5">
    <source>
        <dbReference type="Proteomes" id="UP000549009"/>
    </source>
</evidence>
<reference evidence="3 4" key="1">
    <citation type="submission" date="2017-09" db="EMBL/GenBank/DDBJ databases">
        <authorList>
            <person name="Lee N."/>
            <person name="Cho B.-K."/>
        </authorList>
    </citation>
    <scope>NUCLEOTIDE SEQUENCE [LARGE SCALE GENOMIC DNA]</scope>
    <source>
        <strain evidence="3 4">ATCC 27465</strain>
    </source>
</reference>
<evidence type="ECO:0000313" key="4">
    <source>
        <dbReference type="Proteomes" id="UP000326505"/>
    </source>
</evidence>
<proteinExistence type="predicted"/>
<dbReference type="InterPro" id="IPR029063">
    <property type="entry name" value="SAM-dependent_MTases_sf"/>
</dbReference>
<dbReference type="RefSeq" id="WP_150510889.1">
    <property type="nucleotide sequence ID" value="NZ_BMSQ01000004.1"/>
</dbReference>
<dbReference type="SUPFAM" id="SSF53335">
    <property type="entry name" value="S-adenosyl-L-methionine-dependent methyltransferases"/>
    <property type="match status" value="1"/>
</dbReference>
<dbReference type="EMBL" id="CP023690">
    <property type="protein sequence ID" value="QEV59773.1"/>
    <property type="molecule type" value="Genomic_DNA"/>
</dbReference>
<evidence type="ECO:0000256" key="1">
    <source>
        <dbReference type="SAM" id="MobiDB-lite"/>
    </source>
</evidence>
<dbReference type="KEGG" id="sspb:CP982_14365"/>
<sequence>MGGAVWFTDPDRLLPLIARRLAPGGVLAFAHAEPTGETYGPQSLRGPCGPNPGTSSPPYRSRACQ</sequence>
<feature type="region of interest" description="Disordered" evidence="1">
    <location>
        <begin position="35"/>
        <end position="65"/>
    </location>
</feature>
<dbReference type="OrthoDB" id="22151at2"/>
<reference evidence="2 5" key="2">
    <citation type="submission" date="2020-08" db="EMBL/GenBank/DDBJ databases">
        <title>Genomic Encyclopedia of Type Strains, Phase III (KMG-III): the genomes of soil and plant-associated and newly described type strains.</title>
        <authorList>
            <person name="Whitman W."/>
        </authorList>
    </citation>
    <scope>NUCLEOTIDE SEQUENCE [LARGE SCALE GENOMIC DNA]</scope>
    <source>
        <strain evidence="2 5">CECT 3146</strain>
    </source>
</reference>
<evidence type="ECO:0000313" key="3">
    <source>
        <dbReference type="EMBL" id="QEV59773.1"/>
    </source>
</evidence>
<dbReference type="Proteomes" id="UP000326505">
    <property type="component" value="Chromosome"/>
</dbReference>
<evidence type="ECO:0008006" key="6">
    <source>
        <dbReference type="Google" id="ProtNLM"/>
    </source>
</evidence>
<accession>A0A5P2X434</accession>
<keyword evidence="5" id="KW-1185">Reference proteome</keyword>
<dbReference type="Proteomes" id="UP000549009">
    <property type="component" value="Unassembled WGS sequence"/>
</dbReference>
<organism evidence="3 4">
    <name type="scientific">Streptomyces spectabilis</name>
    <dbReference type="NCBI Taxonomy" id="68270"/>
    <lineage>
        <taxon>Bacteria</taxon>
        <taxon>Bacillati</taxon>
        <taxon>Actinomycetota</taxon>
        <taxon>Actinomycetes</taxon>
        <taxon>Kitasatosporales</taxon>
        <taxon>Streptomycetaceae</taxon>
        <taxon>Streptomyces</taxon>
    </lineage>
</organism>
<evidence type="ECO:0000313" key="2">
    <source>
        <dbReference type="EMBL" id="MBB5103234.1"/>
    </source>
</evidence>
<dbReference type="EMBL" id="JACHJD010000003">
    <property type="protein sequence ID" value="MBB5103234.1"/>
    <property type="molecule type" value="Genomic_DNA"/>
</dbReference>
<protein>
    <recommendedName>
        <fullName evidence="6">Class I SAM-dependent methyltransferase</fullName>
    </recommendedName>
</protein>
<feature type="compositionally biased region" description="Polar residues" evidence="1">
    <location>
        <begin position="52"/>
        <end position="65"/>
    </location>
</feature>
<dbReference type="AlphaFoldDB" id="A0A5P2X434"/>